<keyword evidence="1" id="KW-0808">Transferase</keyword>
<dbReference type="EMBL" id="WUMU01000003">
    <property type="protein sequence ID" value="MXN17052.1"/>
    <property type="molecule type" value="Genomic_DNA"/>
</dbReference>
<dbReference type="GO" id="GO:0016740">
    <property type="term" value="F:transferase activity"/>
    <property type="evidence" value="ECO:0007669"/>
    <property type="project" value="UniProtKB-KW"/>
</dbReference>
<dbReference type="Proteomes" id="UP000477911">
    <property type="component" value="Unassembled WGS sequence"/>
</dbReference>
<dbReference type="AlphaFoldDB" id="A0A6L7G038"/>
<evidence type="ECO:0000313" key="1">
    <source>
        <dbReference type="EMBL" id="MXN17052.1"/>
    </source>
</evidence>
<accession>A0A6L7G038</accession>
<keyword evidence="2" id="KW-1185">Reference proteome</keyword>
<evidence type="ECO:0000313" key="2">
    <source>
        <dbReference type="Proteomes" id="UP000477911"/>
    </source>
</evidence>
<organism evidence="1 2">
    <name type="scientific">Pseudooceanicola albus</name>
    <dbReference type="NCBI Taxonomy" id="2692189"/>
    <lineage>
        <taxon>Bacteria</taxon>
        <taxon>Pseudomonadati</taxon>
        <taxon>Pseudomonadota</taxon>
        <taxon>Alphaproteobacteria</taxon>
        <taxon>Rhodobacterales</taxon>
        <taxon>Paracoccaceae</taxon>
        <taxon>Pseudooceanicola</taxon>
    </lineage>
</organism>
<comment type="caution">
    <text evidence="1">The sequence shown here is derived from an EMBL/GenBank/DDBJ whole genome shotgun (WGS) entry which is preliminary data.</text>
</comment>
<sequence>MMRDSTYGGFDSLLARMEARQDPLSFDPGEALPPLDLDLAPLRSRRVAAPDGPAPRSGHGRKAHELAGEFAGAPELCHLHGLLIAHLRRRAQPPQAAPLFLRLWREEADVLLARLSPRWLVSAVTTFADHGATEAQRRSGLALSVLFGTMKLYESERLHSGLVPEAPFPGPRKRRRLPLDMAPYALKSGGLDVNLLGRLWQEAGADPGIAPLARHLLALLDGDPRTVFRRLALMRGELTPPPENDAFRLLPLPEGAEPALSTRPVADPARPGWGIVATLDGELHDIAHFAAHHLLTGADRLFLYLDPPDHGMAAVLARHPKIEVIQCDDAHWQRLGTARPDSAERRQARNASACYHGCDLDWLVHLDGDDRLLPDRPFGAVLAALPRQVAVLDLPPVEQLSGPAPVYRLPTPDTPAGEALLAALYPTFGLHLPQGRLGPAQGRPAVRTGIRDCRLGLHYLIRRGAPVPNRALWQAGWLGRTLSRGAQDFHAGLEARLARGLYPRGKDRFGPGDLLEYLAGTEGEAALRLFHEEVLADTPDMRARLAAQGLLLDPGIDPEAQVRAVFGPLPEGSPA</sequence>
<dbReference type="Pfam" id="PF13704">
    <property type="entry name" value="Glyco_tranf_2_4"/>
    <property type="match status" value="1"/>
</dbReference>
<protein>
    <submittedName>
        <fullName evidence="1">Glycosyltransferase family 2 protein</fullName>
    </submittedName>
</protein>
<dbReference type="RefSeq" id="WP_160891974.1">
    <property type="nucleotide sequence ID" value="NZ_WUMU01000003.1"/>
</dbReference>
<gene>
    <name evidence="1" type="ORF">GR170_04340</name>
</gene>
<proteinExistence type="predicted"/>
<name>A0A6L7G038_9RHOB</name>
<reference evidence="1 2" key="1">
    <citation type="submission" date="2019-12" db="EMBL/GenBank/DDBJ databases">
        <authorList>
            <person name="Li M."/>
        </authorList>
    </citation>
    <scope>NUCLEOTIDE SEQUENCE [LARGE SCALE GENOMIC DNA]</scope>
    <source>
        <strain evidence="1 2">GBMRC 2024</strain>
    </source>
</reference>